<feature type="transmembrane region" description="Helical" evidence="4">
    <location>
        <begin position="84"/>
        <end position="103"/>
    </location>
</feature>
<dbReference type="EMBL" id="VWSE01000004">
    <property type="protein sequence ID" value="KAB0289375.1"/>
    <property type="molecule type" value="Genomic_DNA"/>
</dbReference>
<proteinExistence type="predicted"/>
<dbReference type="Pfam" id="PF00990">
    <property type="entry name" value="GGDEF"/>
    <property type="match status" value="1"/>
</dbReference>
<evidence type="ECO:0000256" key="3">
    <source>
        <dbReference type="ARBA" id="ARBA00034247"/>
    </source>
</evidence>
<feature type="transmembrane region" description="Helical" evidence="4">
    <location>
        <begin position="51"/>
        <end position="72"/>
    </location>
</feature>
<dbReference type="FunFam" id="3.30.70.270:FF:000001">
    <property type="entry name" value="Diguanylate cyclase domain protein"/>
    <property type="match status" value="1"/>
</dbReference>
<protein>
    <recommendedName>
        <fullName evidence="2">diguanylate cyclase</fullName>
        <ecNumber evidence="2">2.7.7.65</ecNumber>
    </recommendedName>
</protein>
<dbReference type="InterPro" id="IPR050469">
    <property type="entry name" value="Diguanylate_Cyclase"/>
</dbReference>
<dbReference type="PANTHER" id="PTHR45138">
    <property type="entry name" value="REGULATORY COMPONENTS OF SENSORY TRANSDUCTION SYSTEM"/>
    <property type="match status" value="1"/>
</dbReference>
<feature type="transmembrane region" description="Helical" evidence="4">
    <location>
        <begin position="159"/>
        <end position="177"/>
    </location>
</feature>
<dbReference type="SUPFAM" id="SSF55073">
    <property type="entry name" value="Nucleotide cyclase"/>
    <property type="match status" value="1"/>
</dbReference>
<comment type="catalytic activity">
    <reaction evidence="3">
        <text>2 GTP = 3',3'-c-di-GMP + 2 diphosphate</text>
        <dbReference type="Rhea" id="RHEA:24898"/>
        <dbReference type="ChEBI" id="CHEBI:33019"/>
        <dbReference type="ChEBI" id="CHEBI:37565"/>
        <dbReference type="ChEBI" id="CHEBI:58805"/>
        <dbReference type="EC" id="2.7.7.65"/>
    </reaction>
</comment>
<dbReference type="Proteomes" id="UP000326789">
    <property type="component" value="Unassembled WGS sequence"/>
</dbReference>
<dbReference type="CDD" id="cd01949">
    <property type="entry name" value="GGDEF"/>
    <property type="match status" value="1"/>
</dbReference>
<dbReference type="NCBIfam" id="TIGR00254">
    <property type="entry name" value="GGDEF"/>
    <property type="match status" value="1"/>
</dbReference>
<dbReference type="Gene3D" id="3.30.70.270">
    <property type="match status" value="1"/>
</dbReference>
<evidence type="ECO:0000256" key="2">
    <source>
        <dbReference type="ARBA" id="ARBA00012528"/>
    </source>
</evidence>
<dbReference type="GO" id="GO:0052621">
    <property type="term" value="F:diguanylate cyclase activity"/>
    <property type="evidence" value="ECO:0007669"/>
    <property type="project" value="UniProtKB-EC"/>
</dbReference>
<keyword evidence="4" id="KW-0472">Membrane</keyword>
<dbReference type="PROSITE" id="PS50887">
    <property type="entry name" value="GGDEF"/>
    <property type="match status" value="1"/>
</dbReference>
<dbReference type="AlphaFoldDB" id="A0A5N3R779"/>
<dbReference type="SMART" id="SM00267">
    <property type="entry name" value="GGDEF"/>
    <property type="match status" value="1"/>
</dbReference>
<keyword evidence="4" id="KW-0812">Transmembrane</keyword>
<evidence type="ECO:0000256" key="1">
    <source>
        <dbReference type="ARBA" id="ARBA00001946"/>
    </source>
</evidence>
<dbReference type="InterPro" id="IPR000160">
    <property type="entry name" value="GGDEF_dom"/>
</dbReference>
<accession>A0A5N3R779</accession>
<organism evidence="6 7">
    <name type="scientific">Vibrio fortis</name>
    <dbReference type="NCBI Taxonomy" id="212667"/>
    <lineage>
        <taxon>Bacteria</taxon>
        <taxon>Pseudomonadati</taxon>
        <taxon>Pseudomonadota</taxon>
        <taxon>Gammaproteobacteria</taxon>
        <taxon>Vibrionales</taxon>
        <taxon>Vibrionaceae</taxon>
        <taxon>Vibrio</taxon>
    </lineage>
</organism>
<feature type="transmembrane region" description="Helical" evidence="4">
    <location>
        <begin position="21"/>
        <end position="45"/>
    </location>
</feature>
<evidence type="ECO:0000313" key="7">
    <source>
        <dbReference type="Proteomes" id="UP000326789"/>
    </source>
</evidence>
<keyword evidence="4" id="KW-1133">Transmembrane helix</keyword>
<sequence length="373" mass="41996">MRSYPGFQNQRFKTYFDNEIYLPYVNFIYLPITIFLAFIITDFIHFGDQCIMPIVLRVILSALMAGAAYYCINNRPNILQQLESLLLITSALFLVVVGRIAIGFGNYDYQGGVILVMIYLGTFSRLSARYSLFTLTCILASYLIGLSPLLYAAEPAHELEIISIYLATYVLVAAASLRRDLEVHKRFSQSEQLRKQAIQLRKQSNLFEALSYQDALTGCYNRLYLHQVIEPNINRNQSMTTIMIDIDHFKSVNDTYGHQTGDMVIKELAKAIKAKLPVKSNLFRYGGEEFLIIAQGLNSTQAQQLSDSLLTSPSKLSLDVTVSVGVKHIDRAVGSVEQLIEDADRALYQSKKNGRNCISWCTASYPNVETAAV</sequence>
<comment type="caution">
    <text evidence="6">The sequence shown here is derived from an EMBL/GenBank/DDBJ whole genome shotgun (WGS) entry which is preliminary data.</text>
</comment>
<feature type="domain" description="GGDEF" evidence="5">
    <location>
        <begin position="237"/>
        <end position="363"/>
    </location>
</feature>
<evidence type="ECO:0000259" key="5">
    <source>
        <dbReference type="PROSITE" id="PS50887"/>
    </source>
</evidence>
<gene>
    <name evidence="6" type="ORF">F2P58_09930</name>
</gene>
<reference evidence="6 7" key="1">
    <citation type="submission" date="2019-09" db="EMBL/GenBank/DDBJ databases">
        <title>Whole genome sequence of Vibrio fortis.</title>
        <authorList>
            <person name="Das S.K."/>
        </authorList>
    </citation>
    <scope>NUCLEOTIDE SEQUENCE [LARGE SCALE GENOMIC DNA]</scope>
    <source>
        <strain evidence="6 7">AN60</strain>
    </source>
</reference>
<name>A0A5N3R779_9VIBR</name>
<feature type="transmembrane region" description="Helical" evidence="4">
    <location>
        <begin position="133"/>
        <end position="153"/>
    </location>
</feature>
<evidence type="ECO:0000313" key="6">
    <source>
        <dbReference type="EMBL" id="KAB0289375.1"/>
    </source>
</evidence>
<comment type="cofactor">
    <cofactor evidence="1">
        <name>Mg(2+)</name>
        <dbReference type="ChEBI" id="CHEBI:18420"/>
    </cofactor>
</comment>
<dbReference type="InterPro" id="IPR043128">
    <property type="entry name" value="Rev_trsase/Diguanyl_cyclase"/>
</dbReference>
<dbReference type="InterPro" id="IPR029787">
    <property type="entry name" value="Nucleotide_cyclase"/>
</dbReference>
<dbReference type="PANTHER" id="PTHR45138:SF9">
    <property type="entry name" value="DIGUANYLATE CYCLASE DGCM-RELATED"/>
    <property type="match status" value="1"/>
</dbReference>
<dbReference type="EC" id="2.7.7.65" evidence="2"/>
<evidence type="ECO:0000256" key="4">
    <source>
        <dbReference type="SAM" id="Phobius"/>
    </source>
</evidence>